<dbReference type="EMBL" id="CAFABA010000026">
    <property type="protein sequence ID" value="CAB4824072.1"/>
    <property type="molecule type" value="Genomic_DNA"/>
</dbReference>
<dbReference type="Pfam" id="PF13472">
    <property type="entry name" value="Lipase_GDSL_2"/>
    <property type="match status" value="1"/>
</dbReference>
<dbReference type="AlphaFoldDB" id="A0A6J7PBW2"/>
<proteinExistence type="predicted"/>
<dbReference type="Gene3D" id="3.40.50.1110">
    <property type="entry name" value="SGNH hydrolase"/>
    <property type="match status" value="1"/>
</dbReference>
<dbReference type="GO" id="GO:0004622">
    <property type="term" value="F:phosphatidylcholine lysophospholipase activity"/>
    <property type="evidence" value="ECO:0007669"/>
    <property type="project" value="TreeGrafter"/>
</dbReference>
<sequence length="237" mass="25475">MQEEPTHAPFPVLPARSGPGPVVRALGRALPGVREVAGHILDYGTEWDRRTRAAIDTDASLWVALGDSTAQGIGASTIEGGYVAQLYRQRPLPSADLELVNISVSGARIDDVLRRQLPVLDALRPRVQLVTCSIGSNDLRRSPNAQRITGSLRRLFAALEGVPTVAVATLPIGSLSVAGRMVNTMIRREAPLHGLVVADVQAAYQAPYGGKMAPDRFHPNAAGYEDWATAFVRALDW</sequence>
<dbReference type="InterPro" id="IPR013830">
    <property type="entry name" value="SGNH_hydro"/>
</dbReference>
<dbReference type="EMBL" id="CAFBOS010000106">
    <property type="protein sequence ID" value="CAB5002581.1"/>
    <property type="molecule type" value="Genomic_DNA"/>
</dbReference>
<dbReference type="EMBL" id="CAEZYR010000046">
    <property type="protein sequence ID" value="CAB4744670.1"/>
    <property type="molecule type" value="Genomic_DNA"/>
</dbReference>
<evidence type="ECO:0000313" key="2">
    <source>
        <dbReference type="EMBL" id="CAB4744670.1"/>
    </source>
</evidence>
<dbReference type="PANTHER" id="PTHR30383">
    <property type="entry name" value="THIOESTERASE 1/PROTEASE 1/LYSOPHOSPHOLIPASE L1"/>
    <property type="match status" value="1"/>
</dbReference>
<reference evidence="5" key="1">
    <citation type="submission" date="2020-05" db="EMBL/GenBank/DDBJ databases">
        <authorList>
            <person name="Chiriac C."/>
            <person name="Salcher M."/>
            <person name="Ghai R."/>
            <person name="Kavagutti S V."/>
        </authorList>
    </citation>
    <scope>NUCLEOTIDE SEQUENCE</scope>
</reference>
<dbReference type="EMBL" id="CAFBMH010000148">
    <property type="protein sequence ID" value="CAB4932128.1"/>
    <property type="molecule type" value="Genomic_DNA"/>
</dbReference>
<gene>
    <name evidence="2" type="ORF">UFOPK2754_01430</name>
    <name evidence="3" type="ORF">UFOPK3139_00896</name>
    <name evidence="4" type="ORF">UFOPK3543_02719</name>
    <name evidence="5" type="ORF">UFOPK3967_01720</name>
</gene>
<organism evidence="5">
    <name type="scientific">freshwater metagenome</name>
    <dbReference type="NCBI Taxonomy" id="449393"/>
    <lineage>
        <taxon>unclassified sequences</taxon>
        <taxon>metagenomes</taxon>
        <taxon>ecological metagenomes</taxon>
    </lineage>
</organism>
<dbReference type="PANTHER" id="PTHR30383:SF5">
    <property type="entry name" value="SGNH HYDROLASE-TYPE ESTERASE DOMAIN-CONTAINING PROTEIN"/>
    <property type="match status" value="1"/>
</dbReference>
<evidence type="ECO:0000259" key="1">
    <source>
        <dbReference type="Pfam" id="PF13472"/>
    </source>
</evidence>
<evidence type="ECO:0000313" key="5">
    <source>
        <dbReference type="EMBL" id="CAB5002581.1"/>
    </source>
</evidence>
<dbReference type="CDD" id="cd00229">
    <property type="entry name" value="SGNH_hydrolase"/>
    <property type="match status" value="1"/>
</dbReference>
<protein>
    <submittedName>
        <fullName evidence="5">Unannotated protein</fullName>
    </submittedName>
</protein>
<name>A0A6J7PBW2_9ZZZZ</name>
<accession>A0A6J7PBW2</accession>
<feature type="domain" description="SGNH hydrolase-type esterase" evidence="1">
    <location>
        <begin position="64"/>
        <end position="225"/>
    </location>
</feature>
<dbReference type="InterPro" id="IPR051532">
    <property type="entry name" value="Ester_Hydrolysis_Enzymes"/>
</dbReference>
<dbReference type="InterPro" id="IPR036514">
    <property type="entry name" value="SGNH_hydro_sf"/>
</dbReference>
<evidence type="ECO:0000313" key="3">
    <source>
        <dbReference type="EMBL" id="CAB4824072.1"/>
    </source>
</evidence>
<dbReference type="SUPFAM" id="SSF52266">
    <property type="entry name" value="SGNH hydrolase"/>
    <property type="match status" value="1"/>
</dbReference>
<evidence type="ECO:0000313" key="4">
    <source>
        <dbReference type="EMBL" id="CAB4932128.1"/>
    </source>
</evidence>